<organism evidence="1">
    <name type="scientific">marine sediment metagenome</name>
    <dbReference type="NCBI Taxonomy" id="412755"/>
    <lineage>
        <taxon>unclassified sequences</taxon>
        <taxon>metagenomes</taxon>
        <taxon>ecological metagenomes</taxon>
    </lineage>
</organism>
<comment type="caution">
    <text evidence="1">The sequence shown here is derived from an EMBL/GenBank/DDBJ whole genome shotgun (WGS) entry which is preliminary data.</text>
</comment>
<name>A0A0F9Q3M4_9ZZZZ</name>
<accession>A0A0F9Q3M4</accession>
<proteinExistence type="predicted"/>
<gene>
    <name evidence="1" type="ORF">LCGC14_0767090</name>
</gene>
<dbReference type="AlphaFoldDB" id="A0A0F9Q3M4"/>
<sequence>MIDMNLKKKNQKGFKIEIIQTSTQKG</sequence>
<evidence type="ECO:0000313" key="1">
    <source>
        <dbReference type="EMBL" id="KKN37079.1"/>
    </source>
</evidence>
<reference evidence="1" key="1">
    <citation type="journal article" date="2015" name="Nature">
        <title>Complex archaea that bridge the gap between prokaryotes and eukaryotes.</title>
        <authorList>
            <person name="Spang A."/>
            <person name="Saw J.H."/>
            <person name="Jorgensen S.L."/>
            <person name="Zaremba-Niedzwiedzka K."/>
            <person name="Martijn J."/>
            <person name="Lind A.E."/>
            <person name="van Eijk R."/>
            <person name="Schleper C."/>
            <person name="Guy L."/>
            <person name="Ettema T.J."/>
        </authorList>
    </citation>
    <scope>NUCLEOTIDE SEQUENCE</scope>
</reference>
<dbReference type="EMBL" id="LAZR01001922">
    <property type="protein sequence ID" value="KKN37079.1"/>
    <property type="molecule type" value="Genomic_DNA"/>
</dbReference>
<feature type="non-terminal residue" evidence="1">
    <location>
        <position position="26"/>
    </location>
</feature>
<protein>
    <submittedName>
        <fullName evidence="1">Uncharacterized protein</fullName>
    </submittedName>
</protein>